<reference evidence="1" key="2">
    <citation type="journal article" date="2022" name="New Phytol.">
        <title>Evolutionary transition to the ectomycorrhizal habit in the genomes of a hyperdiverse lineage of mushroom-forming fungi.</title>
        <authorList>
            <person name="Looney B."/>
            <person name="Miyauchi S."/>
            <person name="Morin E."/>
            <person name="Drula E."/>
            <person name="Courty P.E."/>
            <person name="Kohler A."/>
            <person name="Kuo A."/>
            <person name="LaButti K."/>
            <person name="Pangilinan J."/>
            <person name="Lipzen A."/>
            <person name="Riley R."/>
            <person name="Andreopoulos W."/>
            <person name="He G."/>
            <person name="Johnson J."/>
            <person name="Nolan M."/>
            <person name="Tritt A."/>
            <person name="Barry K.W."/>
            <person name="Grigoriev I.V."/>
            <person name="Nagy L.G."/>
            <person name="Hibbett D."/>
            <person name="Henrissat B."/>
            <person name="Matheny P.B."/>
            <person name="Labbe J."/>
            <person name="Martin F.M."/>
        </authorList>
    </citation>
    <scope>NUCLEOTIDE SEQUENCE</scope>
    <source>
        <strain evidence="1">HHB10654</strain>
    </source>
</reference>
<evidence type="ECO:0000313" key="2">
    <source>
        <dbReference type="Proteomes" id="UP000814140"/>
    </source>
</evidence>
<evidence type="ECO:0000313" key="1">
    <source>
        <dbReference type="EMBL" id="KAI0062899.1"/>
    </source>
</evidence>
<dbReference type="Proteomes" id="UP000814140">
    <property type="component" value="Unassembled WGS sequence"/>
</dbReference>
<gene>
    <name evidence="1" type="ORF">BV25DRAFT_1824940</name>
</gene>
<comment type="caution">
    <text evidence="1">The sequence shown here is derived from an EMBL/GenBank/DDBJ whole genome shotgun (WGS) entry which is preliminary data.</text>
</comment>
<protein>
    <submittedName>
        <fullName evidence="1">Uncharacterized protein</fullName>
    </submittedName>
</protein>
<proteinExistence type="predicted"/>
<keyword evidence="2" id="KW-1185">Reference proteome</keyword>
<reference evidence="1" key="1">
    <citation type="submission" date="2021-03" db="EMBL/GenBank/DDBJ databases">
        <authorList>
            <consortium name="DOE Joint Genome Institute"/>
            <person name="Ahrendt S."/>
            <person name="Looney B.P."/>
            <person name="Miyauchi S."/>
            <person name="Morin E."/>
            <person name="Drula E."/>
            <person name="Courty P.E."/>
            <person name="Chicoki N."/>
            <person name="Fauchery L."/>
            <person name="Kohler A."/>
            <person name="Kuo A."/>
            <person name="Labutti K."/>
            <person name="Pangilinan J."/>
            <person name="Lipzen A."/>
            <person name="Riley R."/>
            <person name="Andreopoulos W."/>
            <person name="He G."/>
            <person name="Johnson J."/>
            <person name="Barry K.W."/>
            <person name="Grigoriev I.V."/>
            <person name="Nagy L."/>
            <person name="Hibbett D."/>
            <person name="Henrissat B."/>
            <person name="Matheny P.B."/>
            <person name="Labbe J."/>
            <person name="Martin F."/>
        </authorList>
    </citation>
    <scope>NUCLEOTIDE SEQUENCE</scope>
    <source>
        <strain evidence="1">HHB10654</strain>
    </source>
</reference>
<name>A0ACB8T2C1_9AGAM</name>
<sequence length="434" mass="47082">MKTLERPSSFSTFSQSTNSLVTPVPSPRTVAQLVQMKKKPFRSHSRFPSERANNPVEQKASHPRHSQSHIPLPRGSGMTPAPSRRIISESQVRRHRVDAGSSGRPSSQMRATLGLMNIDPALYGDVPTRTPMSGASGERRQRVRHISHGGVVPSMSCCLDQDQDRTSVLRGRDTSVQGTRDGDCSQLPASAAKHSRGPTISAHARVMQDNLSSVASGAPTNRPPRSQRSYLHRRPSGRQGPRHRSEFSVDIHDRAGSPPVPLSDDSLLNVAPHLIPRDVDELMDWHEPTGLASASPSKRRSRTDAPAPGSAHIGGDVDRGTTLLNESPPWVKSSRTTRRIESHSPTADPAAMPSCTASPNDYVLPSLFVPISGLPAQIRNVLVRGSGMAGPMRRECSRLASESVLTTPILHEDVARTICALRGKPFSRSLTSHD</sequence>
<accession>A0ACB8T2C1</accession>
<organism evidence="1 2">
    <name type="scientific">Artomyces pyxidatus</name>
    <dbReference type="NCBI Taxonomy" id="48021"/>
    <lineage>
        <taxon>Eukaryota</taxon>
        <taxon>Fungi</taxon>
        <taxon>Dikarya</taxon>
        <taxon>Basidiomycota</taxon>
        <taxon>Agaricomycotina</taxon>
        <taxon>Agaricomycetes</taxon>
        <taxon>Russulales</taxon>
        <taxon>Auriscalpiaceae</taxon>
        <taxon>Artomyces</taxon>
    </lineage>
</organism>
<dbReference type="EMBL" id="MU277205">
    <property type="protein sequence ID" value="KAI0062899.1"/>
    <property type="molecule type" value="Genomic_DNA"/>
</dbReference>